<dbReference type="RefSeq" id="WP_234868208.1">
    <property type="nucleotide sequence ID" value="NZ_JAKEVY010000006.1"/>
</dbReference>
<dbReference type="InterPro" id="IPR000209">
    <property type="entry name" value="Peptidase_S8/S53_dom"/>
</dbReference>
<dbReference type="Gene3D" id="3.40.50.200">
    <property type="entry name" value="Peptidase S8/S53 domain"/>
    <property type="match status" value="1"/>
</dbReference>
<evidence type="ECO:0000256" key="1">
    <source>
        <dbReference type="ARBA" id="ARBA00011073"/>
    </source>
</evidence>
<dbReference type="InterPro" id="IPR051048">
    <property type="entry name" value="Peptidase_S8/S53_subtilisin"/>
</dbReference>
<comment type="caution">
    <text evidence="4">The sequence shown here is derived from an EMBL/GenBank/DDBJ whole genome shotgun (WGS) entry which is preliminary data.</text>
</comment>
<sequence>MKTTCSLLLFLVLTLHIQAQEEIHIPGTERLLDSATSGQFFLLESSTVPPDVLILRRLSPTRFIVRYRDEIPKSKQNIPKLRPVNDLWKLSPDLLADYPANTIGRQELELIIRATSAAELKGLEQEGKLRILRTNAAWSTFVVRMNPSRLPELLKSPGIEQVSRYRKPTTERELTGFDLSANKLNAAHFWYPELSGRNQVISIKESKPDTTDIDFKGRWLPSINAAPEMETHATNMATIAAGGGNTYYTGKGAAWGAGIRSADFAELMPDATSLLKSQGVTVQNHSYGVGIENFYGLDAAAYDQQLNEDTSLLHVFSAGNRGTETSPDGPYAGITGWANLTGSFKMSKNSLVVGAMDSLQRVVPLSSRGPAHDGRIKPELIAFGEDGSSGAAALVSGTTLLLQELYQNMHSRPAPSALLRAVLVTSTDEVNAPGPDFQSGYGALNAVKAIELLQKGQYTLAGITENAVLRFSIEVPEQTATCKITLAWNDPAATANSFPALVNDLDLRVMDPNGNAILPWVLDHRATALSGNQTANRGRDSLNNLEQISIALPTAGIYTIEIRAGDLTTTQQAFAIAWQLDSLDQLRITYPTKADILTPGNQHRLRWEINSNKTGSLFYRSGNTQWKLISNAIQPGLSNYPWSVPDSLQWVQFRFVFTDTEIVSDTITVSNETRMVTGFNCADSFLIYWAPVPKAIGYRVYRLGENYLEAFTTISDTLLIQSKQNNPFTHFSVSPLFEKEKEGRRSYAFTYQNQLTSCYIQNFLADPDGPGAAKLQLELGTTYQVATVRFQQKTSTGIETVDSITVTNNRFFTRSASARDGLNLYRAIVTLANGTSYNTEWLPVYQFSSSDFFVFPSPVRKGAPLTILSKDPEAAILVLFDMTGRPLLRKQLNATTESIATTQLSSGVYIYIITRDGVKEKTGRLIIQ</sequence>
<dbReference type="InterPro" id="IPR036852">
    <property type="entry name" value="Peptidase_S8/S53_dom_sf"/>
</dbReference>
<reference evidence="4 5" key="1">
    <citation type="submission" date="2022-01" db="EMBL/GenBank/DDBJ databases">
        <title>Flavihumibacter sp. nov., isolated from sediment of a river.</title>
        <authorList>
            <person name="Liu H."/>
        </authorList>
    </citation>
    <scope>NUCLEOTIDE SEQUENCE [LARGE SCALE GENOMIC DNA]</scope>
    <source>
        <strain evidence="4 5">RY-1</strain>
    </source>
</reference>
<dbReference type="PANTHER" id="PTHR43399">
    <property type="entry name" value="SUBTILISIN-RELATED"/>
    <property type="match status" value="1"/>
</dbReference>
<dbReference type="SUPFAM" id="SSF52743">
    <property type="entry name" value="Subtilisin-like"/>
    <property type="match status" value="1"/>
</dbReference>
<name>A0ABS9BNG5_9BACT</name>
<dbReference type="Gene3D" id="2.60.120.380">
    <property type="match status" value="1"/>
</dbReference>
<feature type="domain" description="Peptidase S8/S53" evidence="3">
    <location>
        <begin position="213"/>
        <end position="442"/>
    </location>
</feature>
<keyword evidence="5" id="KW-1185">Reference proteome</keyword>
<dbReference type="CDD" id="cd04842">
    <property type="entry name" value="Peptidases_S8_Kp43_protease"/>
    <property type="match status" value="1"/>
</dbReference>
<evidence type="ECO:0000259" key="3">
    <source>
        <dbReference type="Pfam" id="PF00082"/>
    </source>
</evidence>
<accession>A0ABS9BNG5</accession>
<dbReference type="NCBIfam" id="TIGR04183">
    <property type="entry name" value="Por_Secre_tail"/>
    <property type="match status" value="1"/>
</dbReference>
<comment type="similarity">
    <text evidence="1 2">Belongs to the peptidase S8 family.</text>
</comment>
<evidence type="ECO:0000313" key="4">
    <source>
        <dbReference type="EMBL" id="MCF1716764.1"/>
    </source>
</evidence>
<dbReference type="PANTHER" id="PTHR43399:SF4">
    <property type="entry name" value="CELL WALL-ASSOCIATED PROTEASE"/>
    <property type="match status" value="1"/>
</dbReference>
<dbReference type="PROSITE" id="PS51892">
    <property type="entry name" value="SUBTILASE"/>
    <property type="match status" value="1"/>
</dbReference>
<dbReference type="InterPro" id="IPR026444">
    <property type="entry name" value="Secre_tail"/>
</dbReference>
<dbReference type="Proteomes" id="UP001200145">
    <property type="component" value="Unassembled WGS sequence"/>
</dbReference>
<comment type="caution">
    <text evidence="2">Lacks conserved residue(s) required for the propagation of feature annotation.</text>
</comment>
<protein>
    <submittedName>
        <fullName evidence="4">S8 family serine peptidase</fullName>
    </submittedName>
</protein>
<dbReference type="InterPro" id="IPR034058">
    <property type="entry name" value="TagA/B/C/D_pept_dom"/>
</dbReference>
<dbReference type="EMBL" id="JAKEVY010000006">
    <property type="protein sequence ID" value="MCF1716764.1"/>
    <property type="molecule type" value="Genomic_DNA"/>
</dbReference>
<gene>
    <name evidence="4" type="ORF">L0U88_19130</name>
</gene>
<dbReference type="Pfam" id="PF00082">
    <property type="entry name" value="Peptidase_S8"/>
    <property type="match status" value="1"/>
</dbReference>
<proteinExistence type="inferred from homology"/>
<evidence type="ECO:0000256" key="2">
    <source>
        <dbReference type="PROSITE-ProRule" id="PRU01240"/>
    </source>
</evidence>
<organism evidence="4 5">
    <name type="scientific">Flavihumibacter fluminis</name>
    <dbReference type="NCBI Taxonomy" id="2909236"/>
    <lineage>
        <taxon>Bacteria</taxon>
        <taxon>Pseudomonadati</taxon>
        <taxon>Bacteroidota</taxon>
        <taxon>Chitinophagia</taxon>
        <taxon>Chitinophagales</taxon>
        <taxon>Chitinophagaceae</taxon>
        <taxon>Flavihumibacter</taxon>
    </lineage>
</organism>
<evidence type="ECO:0000313" key="5">
    <source>
        <dbReference type="Proteomes" id="UP001200145"/>
    </source>
</evidence>